<evidence type="ECO:0000256" key="1">
    <source>
        <dbReference type="ARBA" id="ARBA00006270"/>
    </source>
</evidence>
<dbReference type="GO" id="GO:0016020">
    <property type="term" value="C:membrane"/>
    <property type="evidence" value="ECO:0007669"/>
    <property type="project" value="InterPro"/>
</dbReference>
<protein>
    <submittedName>
        <fullName evidence="4">Uncharacterized protein</fullName>
    </submittedName>
</protein>
<dbReference type="OrthoDB" id="5976022at2759"/>
<organism evidence="4 5">
    <name type="scientific">Planoprotostelium fungivorum</name>
    <dbReference type="NCBI Taxonomy" id="1890364"/>
    <lineage>
        <taxon>Eukaryota</taxon>
        <taxon>Amoebozoa</taxon>
        <taxon>Evosea</taxon>
        <taxon>Variosea</taxon>
        <taxon>Cavosteliida</taxon>
        <taxon>Cavosteliaceae</taxon>
        <taxon>Planoprotostelium</taxon>
    </lineage>
</organism>
<gene>
    <name evidence="4" type="ORF">PROFUN_02294</name>
</gene>
<evidence type="ECO:0000256" key="3">
    <source>
        <dbReference type="ARBA" id="ARBA00023134"/>
    </source>
</evidence>
<accession>A0A2P6NYI3</accession>
<keyword evidence="3" id="KW-0342">GTP-binding</keyword>
<reference evidence="4 5" key="1">
    <citation type="journal article" date="2018" name="Genome Biol. Evol.">
        <title>Multiple Roots of Fruiting Body Formation in Amoebozoa.</title>
        <authorList>
            <person name="Hillmann F."/>
            <person name="Forbes G."/>
            <person name="Novohradska S."/>
            <person name="Ferling I."/>
            <person name="Riege K."/>
            <person name="Groth M."/>
            <person name="Westermann M."/>
            <person name="Marz M."/>
            <person name="Spaller T."/>
            <person name="Winckler T."/>
            <person name="Schaap P."/>
            <person name="Glockner G."/>
        </authorList>
    </citation>
    <scope>NUCLEOTIDE SEQUENCE [LARGE SCALE GENOMIC DNA]</scope>
    <source>
        <strain evidence="4 5">Jena</strain>
    </source>
</reference>
<dbReference type="SMART" id="SM00173">
    <property type="entry name" value="RAS"/>
    <property type="match status" value="1"/>
</dbReference>
<dbReference type="InterPro" id="IPR001806">
    <property type="entry name" value="Small_GTPase"/>
</dbReference>
<keyword evidence="2" id="KW-0547">Nucleotide-binding</keyword>
<dbReference type="SMART" id="SM00174">
    <property type="entry name" value="RHO"/>
    <property type="match status" value="1"/>
</dbReference>
<proteinExistence type="inferred from homology"/>
<dbReference type="PROSITE" id="PS51421">
    <property type="entry name" value="RAS"/>
    <property type="match status" value="1"/>
</dbReference>
<dbReference type="GO" id="GO:0007165">
    <property type="term" value="P:signal transduction"/>
    <property type="evidence" value="ECO:0007669"/>
    <property type="project" value="InterPro"/>
</dbReference>
<comment type="caution">
    <text evidence="4">The sequence shown here is derived from an EMBL/GenBank/DDBJ whole genome shotgun (WGS) entry which is preliminary data.</text>
</comment>
<dbReference type="InterPro" id="IPR027417">
    <property type="entry name" value="P-loop_NTPase"/>
</dbReference>
<dbReference type="Proteomes" id="UP000241769">
    <property type="component" value="Unassembled WGS sequence"/>
</dbReference>
<dbReference type="FunFam" id="3.40.50.300:FF:001447">
    <property type="entry name" value="Ras-related protein Rab-1B"/>
    <property type="match status" value="1"/>
</dbReference>
<dbReference type="SMART" id="SM00175">
    <property type="entry name" value="RAB"/>
    <property type="match status" value="1"/>
</dbReference>
<dbReference type="STRING" id="1890364.A0A2P6NYI3"/>
<dbReference type="GO" id="GO:0003924">
    <property type="term" value="F:GTPase activity"/>
    <property type="evidence" value="ECO:0007669"/>
    <property type="project" value="InterPro"/>
</dbReference>
<evidence type="ECO:0000313" key="4">
    <source>
        <dbReference type="EMBL" id="PRP89016.1"/>
    </source>
</evidence>
<dbReference type="InterPro" id="IPR005225">
    <property type="entry name" value="Small_GTP-bd"/>
</dbReference>
<dbReference type="SUPFAM" id="SSF52540">
    <property type="entry name" value="P-loop containing nucleoside triphosphate hydrolases"/>
    <property type="match status" value="1"/>
</dbReference>
<evidence type="ECO:0000256" key="2">
    <source>
        <dbReference type="ARBA" id="ARBA00022741"/>
    </source>
</evidence>
<dbReference type="EMBL" id="MDYQ01000006">
    <property type="protein sequence ID" value="PRP89016.1"/>
    <property type="molecule type" value="Genomic_DNA"/>
</dbReference>
<dbReference type="PANTHER" id="PTHR24070">
    <property type="entry name" value="RAS, DI-RAS, AND RHEB FAMILY MEMBERS OF SMALL GTPASE SUPERFAMILY"/>
    <property type="match status" value="1"/>
</dbReference>
<dbReference type="PRINTS" id="PR00449">
    <property type="entry name" value="RASTRNSFRMNG"/>
</dbReference>
<dbReference type="CDD" id="cd00876">
    <property type="entry name" value="Ras"/>
    <property type="match status" value="1"/>
</dbReference>
<dbReference type="NCBIfam" id="TIGR00231">
    <property type="entry name" value="small_GTP"/>
    <property type="match status" value="1"/>
</dbReference>
<dbReference type="Gene3D" id="3.40.50.300">
    <property type="entry name" value="P-loop containing nucleotide triphosphate hydrolases"/>
    <property type="match status" value="1"/>
</dbReference>
<dbReference type="InterPro" id="IPR020849">
    <property type="entry name" value="Small_GTPase_Ras-type"/>
</dbReference>
<sequence>MVNLLLRFSSPSATSSQSEPMISLLSSGLMICRYDPTIENSYRKQLNIDDETCMLDILDTAGQEEYAALRDQYIRSGQGFIIVYSITSAQSFQKLNGTYEQILRVKDVDSYPVVILGNKSDLEKDREVTTSDGKSFSDRISAPFFEASAKARINVEEPFKQLVREIRKYNPTANTHASPVRPPKKKSGGCTLLSLMLEEYLDEVMKVLLGSQPNVRRTGQVIFLSSATRDGVLTSQILPFRRRNLWWSAVTPGADPPSFSDDFALIDASFAVITATHFGSLPIMRVVLFLFALLAVAAAAGMRPHFPRHYQLSFAWINSTGGSESNGTFACNGVDSVMVTDTFSIYNTTSMAVYVRSDSITYEQTVFHNEMERTTCRTNDASVQNRWNPSLNTDILGYANRFSRSLRVPCESRSGVLGVTYELPLNQYDGKYYMCVARRGRVPLDIRTSKAAGVLMEFGDLSQDITLVIEKPHSC</sequence>
<dbReference type="InParanoid" id="A0A2P6NYI3"/>
<evidence type="ECO:0000313" key="5">
    <source>
        <dbReference type="Proteomes" id="UP000241769"/>
    </source>
</evidence>
<dbReference type="AlphaFoldDB" id="A0A2P6NYI3"/>
<dbReference type="PROSITE" id="PS51419">
    <property type="entry name" value="RAB"/>
    <property type="match status" value="1"/>
</dbReference>
<dbReference type="Pfam" id="PF00071">
    <property type="entry name" value="Ras"/>
    <property type="match status" value="1"/>
</dbReference>
<dbReference type="GO" id="GO:0005525">
    <property type="term" value="F:GTP binding"/>
    <property type="evidence" value="ECO:0007669"/>
    <property type="project" value="UniProtKB-KW"/>
</dbReference>
<keyword evidence="5" id="KW-1185">Reference proteome</keyword>
<comment type="similarity">
    <text evidence="1">Belongs to the small GTPase superfamily. Rab family.</text>
</comment>
<name>A0A2P6NYI3_9EUKA</name>